<sequence>MSVGGKPAGEYPNHRGDNMTSKPVPPNMIERVNRPHLSIAHFFNIVPRPGSLDALKEPSNIGGKLYYPEVKLERIKGKK</sequence>
<proteinExistence type="predicted"/>
<reference evidence="2" key="1">
    <citation type="submission" date="2020-05" db="EMBL/GenBank/DDBJ databases">
        <authorList>
            <person name="Chiriac C."/>
            <person name="Salcher M."/>
            <person name="Ghai R."/>
            <person name="Kavagutti S V."/>
        </authorList>
    </citation>
    <scope>NUCLEOTIDE SEQUENCE</scope>
</reference>
<evidence type="ECO:0000313" key="2">
    <source>
        <dbReference type="EMBL" id="CAB5225448.1"/>
    </source>
</evidence>
<evidence type="ECO:0000256" key="1">
    <source>
        <dbReference type="SAM" id="MobiDB-lite"/>
    </source>
</evidence>
<organism evidence="2">
    <name type="scientific">uncultured Caudovirales phage</name>
    <dbReference type="NCBI Taxonomy" id="2100421"/>
    <lineage>
        <taxon>Viruses</taxon>
        <taxon>Duplodnaviria</taxon>
        <taxon>Heunggongvirae</taxon>
        <taxon>Uroviricota</taxon>
        <taxon>Caudoviricetes</taxon>
        <taxon>Peduoviridae</taxon>
        <taxon>Maltschvirus</taxon>
        <taxon>Maltschvirus maltsch</taxon>
    </lineage>
</organism>
<name>A0A6J7X3N7_9CAUD</name>
<dbReference type="EMBL" id="LR798346">
    <property type="protein sequence ID" value="CAB5225448.1"/>
    <property type="molecule type" value="Genomic_DNA"/>
</dbReference>
<protein>
    <submittedName>
        <fullName evidence="2">Uncharacterized protein</fullName>
    </submittedName>
</protein>
<accession>A0A6J7X3N7</accession>
<gene>
    <name evidence="2" type="ORF">UFOVP752_19</name>
</gene>
<feature type="region of interest" description="Disordered" evidence="1">
    <location>
        <begin position="1"/>
        <end position="29"/>
    </location>
</feature>